<evidence type="ECO:0000313" key="3">
    <source>
        <dbReference type="EMBL" id="MEK7950357.1"/>
    </source>
</evidence>
<dbReference type="InterPro" id="IPR031712">
    <property type="entry name" value="DUF5077"/>
</dbReference>
<dbReference type="EMBL" id="JBBUKT010000002">
    <property type="protein sequence ID" value="MEK7950357.1"/>
    <property type="molecule type" value="Genomic_DNA"/>
</dbReference>
<feature type="signal peptide" evidence="1">
    <location>
        <begin position="1"/>
        <end position="16"/>
    </location>
</feature>
<organism evidence="3 4">
    <name type="scientific">Luteolibacter soli</name>
    <dbReference type="NCBI Taxonomy" id="3135280"/>
    <lineage>
        <taxon>Bacteria</taxon>
        <taxon>Pseudomonadati</taxon>
        <taxon>Verrucomicrobiota</taxon>
        <taxon>Verrucomicrobiia</taxon>
        <taxon>Verrucomicrobiales</taxon>
        <taxon>Verrucomicrobiaceae</taxon>
        <taxon>Luteolibacter</taxon>
    </lineage>
</organism>
<dbReference type="InterPro" id="IPR038142">
    <property type="entry name" value="Cytochrome_P460_sp"/>
</dbReference>
<keyword evidence="1" id="KW-0732">Signal</keyword>
<feature type="chain" id="PRO_5046552766" description="DUF5077 domain-containing protein" evidence="1">
    <location>
        <begin position="17"/>
        <end position="302"/>
    </location>
</feature>
<evidence type="ECO:0000259" key="2">
    <source>
        <dbReference type="Pfam" id="PF16871"/>
    </source>
</evidence>
<protein>
    <recommendedName>
        <fullName evidence="2">DUF5077 domain-containing protein</fullName>
    </recommendedName>
</protein>
<accession>A0ABU9ATH0</accession>
<dbReference type="CDD" id="cd20716">
    <property type="entry name" value="cyt_P460_fam"/>
    <property type="match status" value="1"/>
</dbReference>
<evidence type="ECO:0000256" key="1">
    <source>
        <dbReference type="SAM" id="SignalP"/>
    </source>
</evidence>
<dbReference type="Pfam" id="PF16871">
    <property type="entry name" value="DUF5077"/>
    <property type="match status" value="1"/>
</dbReference>
<dbReference type="Gene3D" id="3.50.70.20">
    <property type="entry name" value="Cytochrome P460"/>
    <property type="match status" value="1"/>
</dbReference>
<gene>
    <name evidence="3" type="ORF">WKV53_07615</name>
</gene>
<dbReference type="RefSeq" id="WP_341403859.1">
    <property type="nucleotide sequence ID" value="NZ_JBBUKT010000002.1"/>
</dbReference>
<dbReference type="Gene3D" id="2.60.120.260">
    <property type="entry name" value="Galactose-binding domain-like"/>
    <property type="match status" value="1"/>
</dbReference>
<feature type="domain" description="DUF5077" evidence="2">
    <location>
        <begin position="196"/>
        <end position="298"/>
    </location>
</feature>
<comment type="caution">
    <text evidence="3">The sequence shown here is derived from an EMBL/GenBank/DDBJ whole genome shotgun (WGS) entry which is preliminary data.</text>
</comment>
<dbReference type="Proteomes" id="UP001371305">
    <property type="component" value="Unassembled WGS sequence"/>
</dbReference>
<keyword evidence="4" id="KW-1185">Reference proteome</keyword>
<reference evidence="3 4" key="1">
    <citation type="submission" date="2024-04" db="EMBL/GenBank/DDBJ databases">
        <title>Luteolibacter sp. isolated from soil.</title>
        <authorList>
            <person name="An J."/>
        </authorList>
    </citation>
    <scope>NUCLEOTIDE SEQUENCE [LARGE SCALE GENOMIC DNA]</scope>
    <source>
        <strain evidence="3 4">Y139</strain>
    </source>
</reference>
<sequence>MRATLCLISLILPLGAAPTDGELLASVKERTKLERVTPHAVDMSKAMAARCSIDSILLKSGPHAGAKYHVFANAPAALPLFDPWGKFPEGSLIVKEKLNPADDKTQLFTGMWKREQGYFPECGDWEFFTVDGETSKIVERGKLVSCASCHEDFTKGDFVSKKYVMPAQLTGGRIVLHASTAQTNGKKLQYEPIEKKNTLGFWVDPTDSASWSFEVTRPGKFEIHVWQGCGKDSGGSEVEISAGDQRTRFTVEDTGNFQNFKERNVGTLNFEKAGPQKLEVHALSKPGAAVMDLRQVVLVPVP</sequence>
<dbReference type="CDD" id="cd02795">
    <property type="entry name" value="CBM6-CBM35-CBM36_like"/>
    <property type="match status" value="1"/>
</dbReference>
<proteinExistence type="predicted"/>
<name>A0ABU9ATH0_9BACT</name>
<evidence type="ECO:0000313" key="4">
    <source>
        <dbReference type="Proteomes" id="UP001371305"/>
    </source>
</evidence>